<evidence type="ECO:0000313" key="2">
    <source>
        <dbReference type="Proteomes" id="UP000237000"/>
    </source>
</evidence>
<proteinExistence type="predicted"/>
<dbReference type="AlphaFoldDB" id="A0A2P5D9B4"/>
<gene>
    <name evidence="1" type="ORF">TorRG33x02_258440</name>
</gene>
<dbReference type="EMBL" id="JXTC01000286">
    <property type="protein sequence ID" value="PON69887.1"/>
    <property type="molecule type" value="Genomic_DNA"/>
</dbReference>
<accession>A0A2P5D9B4</accession>
<dbReference type="Proteomes" id="UP000237000">
    <property type="component" value="Unassembled WGS sequence"/>
</dbReference>
<sequence>MSNDTKFECPKLSNDELISNVNYPSISIGKLKRHQGLDAKVIPKKIVFTKGLKRVPFEVSFDGKKAPSGYNFEHITWFNGWRSVRIVFTVNIEYFKYRSLLDNKLRQWSSPVQ</sequence>
<keyword evidence="2" id="KW-1185">Reference proteome</keyword>
<dbReference type="STRING" id="63057.A0A2P5D9B4"/>
<comment type="caution">
    <text evidence="1">The sequence shown here is derived from an EMBL/GenBank/DDBJ whole genome shotgun (WGS) entry which is preliminary data.</text>
</comment>
<evidence type="ECO:0000313" key="1">
    <source>
        <dbReference type="EMBL" id="PON69887.1"/>
    </source>
</evidence>
<name>A0A2P5D9B4_TREOI</name>
<organism evidence="1 2">
    <name type="scientific">Trema orientale</name>
    <name type="common">Charcoal tree</name>
    <name type="synonym">Celtis orientalis</name>
    <dbReference type="NCBI Taxonomy" id="63057"/>
    <lineage>
        <taxon>Eukaryota</taxon>
        <taxon>Viridiplantae</taxon>
        <taxon>Streptophyta</taxon>
        <taxon>Embryophyta</taxon>
        <taxon>Tracheophyta</taxon>
        <taxon>Spermatophyta</taxon>
        <taxon>Magnoliopsida</taxon>
        <taxon>eudicotyledons</taxon>
        <taxon>Gunneridae</taxon>
        <taxon>Pentapetalae</taxon>
        <taxon>rosids</taxon>
        <taxon>fabids</taxon>
        <taxon>Rosales</taxon>
        <taxon>Cannabaceae</taxon>
        <taxon>Trema</taxon>
    </lineage>
</organism>
<dbReference type="OrthoDB" id="10256524at2759"/>
<protein>
    <submittedName>
        <fullName evidence="1">Peptidase S8, subtilisin-related</fullName>
    </submittedName>
</protein>
<dbReference type="InParanoid" id="A0A2P5D9B4"/>
<dbReference type="Gene3D" id="2.60.40.2310">
    <property type="match status" value="1"/>
</dbReference>
<reference evidence="2" key="1">
    <citation type="submission" date="2016-06" db="EMBL/GenBank/DDBJ databases">
        <title>Parallel loss of symbiosis genes in relatives of nitrogen-fixing non-legume Parasponia.</title>
        <authorList>
            <person name="Van Velzen R."/>
            <person name="Holmer R."/>
            <person name="Bu F."/>
            <person name="Rutten L."/>
            <person name="Van Zeijl A."/>
            <person name="Liu W."/>
            <person name="Santuari L."/>
            <person name="Cao Q."/>
            <person name="Sharma T."/>
            <person name="Shen D."/>
            <person name="Roswanjaya Y."/>
            <person name="Wardhani T."/>
            <person name="Kalhor M.S."/>
            <person name="Jansen J."/>
            <person name="Van den Hoogen J."/>
            <person name="Gungor B."/>
            <person name="Hartog M."/>
            <person name="Hontelez J."/>
            <person name="Verver J."/>
            <person name="Yang W.-C."/>
            <person name="Schijlen E."/>
            <person name="Repin R."/>
            <person name="Schilthuizen M."/>
            <person name="Schranz E."/>
            <person name="Heidstra R."/>
            <person name="Miyata K."/>
            <person name="Fedorova E."/>
            <person name="Kohlen W."/>
            <person name="Bisseling T."/>
            <person name="Smit S."/>
            <person name="Geurts R."/>
        </authorList>
    </citation>
    <scope>NUCLEOTIDE SEQUENCE [LARGE SCALE GENOMIC DNA]</scope>
    <source>
        <strain evidence="2">cv. RG33-2</strain>
    </source>
</reference>